<dbReference type="InterPro" id="IPR002172">
    <property type="entry name" value="LDrepeatLR_classA_rpt"/>
</dbReference>
<dbReference type="InterPro" id="IPR011042">
    <property type="entry name" value="6-blade_b-propeller_TolB-like"/>
</dbReference>
<dbReference type="AlphaFoldDB" id="A0A3S3RZX7"/>
<dbReference type="EMBL" id="NCKU01002972">
    <property type="protein sequence ID" value="RWS08434.1"/>
    <property type="molecule type" value="Genomic_DNA"/>
</dbReference>
<dbReference type="FunFam" id="2.10.25.10:FF:000037">
    <property type="entry name" value="Signal peptide, CUB domain and EGF-like domain-containing 2"/>
    <property type="match status" value="1"/>
</dbReference>
<evidence type="ECO:0000256" key="6">
    <source>
        <dbReference type="ARBA" id="ARBA00022737"/>
    </source>
</evidence>
<keyword evidence="11" id="KW-0325">Glycoprotein</keyword>
<dbReference type="PROSITE" id="PS51120">
    <property type="entry name" value="LDLRB"/>
    <property type="match status" value="3"/>
</dbReference>
<keyword evidence="8" id="KW-0472">Membrane</keyword>
<evidence type="ECO:0000256" key="5">
    <source>
        <dbReference type="ARBA" id="ARBA00022729"/>
    </source>
</evidence>
<dbReference type="SUPFAM" id="SSF63825">
    <property type="entry name" value="YWTD domain"/>
    <property type="match status" value="1"/>
</dbReference>
<dbReference type="SMART" id="SM00192">
    <property type="entry name" value="LDLa"/>
    <property type="match status" value="4"/>
</dbReference>
<dbReference type="PRINTS" id="PR00261">
    <property type="entry name" value="LDLRECEPTOR"/>
</dbReference>
<dbReference type="InterPro" id="IPR000742">
    <property type="entry name" value="EGF"/>
</dbReference>
<dbReference type="PROSITE" id="PS00010">
    <property type="entry name" value="ASX_HYDROXYL"/>
    <property type="match status" value="1"/>
</dbReference>
<dbReference type="SMART" id="SM00135">
    <property type="entry name" value="LY"/>
    <property type="match status" value="5"/>
</dbReference>
<comment type="caution">
    <text evidence="17">The sequence shown here is derived from an EMBL/GenBank/DDBJ whole genome shotgun (WGS) entry which is preliminary data.</text>
</comment>
<dbReference type="SUPFAM" id="SSF57196">
    <property type="entry name" value="EGF/Laminin"/>
    <property type="match status" value="1"/>
</dbReference>
<feature type="repeat" description="LDL-receptor class B" evidence="14">
    <location>
        <begin position="308"/>
        <end position="352"/>
    </location>
</feature>
<dbReference type="GO" id="GO:0016324">
    <property type="term" value="C:apical plasma membrane"/>
    <property type="evidence" value="ECO:0007669"/>
    <property type="project" value="TreeGrafter"/>
</dbReference>
<dbReference type="InterPro" id="IPR000152">
    <property type="entry name" value="EGF-type_Asp/Asn_hydroxyl_site"/>
</dbReference>
<dbReference type="InterPro" id="IPR051221">
    <property type="entry name" value="LDLR-related"/>
</dbReference>
<dbReference type="PROSITE" id="PS01186">
    <property type="entry name" value="EGF_2"/>
    <property type="match status" value="1"/>
</dbReference>
<evidence type="ECO:0000256" key="14">
    <source>
        <dbReference type="PROSITE-ProRule" id="PRU00461"/>
    </source>
</evidence>
<dbReference type="Pfam" id="PF07645">
    <property type="entry name" value="EGF_CA"/>
    <property type="match status" value="1"/>
</dbReference>
<dbReference type="Proteomes" id="UP000285301">
    <property type="component" value="Unassembled WGS sequence"/>
</dbReference>
<dbReference type="PANTHER" id="PTHR22722:SF12">
    <property type="entry name" value="EGF-LIKE DOMAIN-CONTAINING PROTEIN"/>
    <property type="match status" value="1"/>
</dbReference>
<dbReference type="InterPro" id="IPR018097">
    <property type="entry name" value="EGF_Ca-bd_CS"/>
</dbReference>
<dbReference type="InterPro" id="IPR001881">
    <property type="entry name" value="EGF-like_Ca-bd_dom"/>
</dbReference>
<dbReference type="SUPFAM" id="SSF57184">
    <property type="entry name" value="Growth factor receptor domain"/>
    <property type="match status" value="1"/>
</dbReference>
<evidence type="ECO:0000256" key="9">
    <source>
        <dbReference type="ARBA" id="ARBA00023157"/>
    </source>
</evidence>
<sequence>MGWIDCGDGSCVSYLFRCDGEFECSTGLDEQGCFDPRFKYENFKCPANHHRCDMTDQCLPSQSRCDGFKDCPGGDDEMNCTKCNGFLCANMKCIPMKLRCDGAYDCEDRSDEHNCRTINTTVESVLGKRLVSANSINLPRASIECKMELGFYECETAECIPHHKVCNNRIDCSKGDDEGNGCKHNSCKTAGCTQKCIQTPKGPRCFCQEGFLLDSDGKTCLDKDECALYSDLCSHRCINTLGSYECKCLDGYKLARDKHKCEALDIEPLLIISDASNIRGYWLKSKKYFLIHAAITQSKGVDVYNSEERVFWADYNSSKSGVYSCDFNGQDLKPVITDGLHTPEDVAVDWVARNIYITDSGLKQIVVCSMLGIYCKGLLVHKREVEKVRAIALEPDRGIMYWSDWGRVPGIYESGMDGSNIKEIVSKNIVWPNGITIDAPTRRLYWSDAKLHRIEYLDLFTKKRKVLLEAATVFHPYSMTVFEDELYWTDFVTYSLNVCNKNTGKNQTTLLRNHENYILGIKIFHPLLQPANDNPCGASKCSHLCLLTHNKRYVCDCPNHMKLDNDQKTCVPIQHETSFNCSREWLQSIFRRLSNFLNFLKCQLDLKNSSNCDERYKQLS</sequence>
<keyword evidence="9 13" id="KW-1015">Disulfide bond</keyword>
<evidence type="ECO:0000256" key="7">
    <source>
        <dbReference type="ARBA" id="ARBA00022989"/>
    </source>
</evidence>
<dbReference type="PROSITE" id="PS01209">
    <property type="entry name" value="LDLRA_1"/>
    <property type="match status" value="2"/>
</dbReference>
<feature type="domain" description="EGF-like" evidence="15">
    <location>
        <begin position="222"/>
        <end position="262"/>
    </location>
</feature>
<evidence type="ECO:0000256" key="12">
    <source>
        <dbReference type="PROSITE-ProRule" id="PRU00076"/>
    </source>
</evidence>
<dbReference type="InterPro" id="IPR009030">
    <property type="entry name" value="Growth_fac_rcpt_cys_sf"/>
</dbReference>
<keyword evidence="7" id="KW-1133">Transmembrane helix</keyword>
<comment type="caution">
    <text evidence="12">Lacks conserved residue(s) required for the propagation of feature annotation.</text>
</comment>
<dbReference type="EMBL" id="NCKU01002971">
    <property type="protein sequence ID" value="RWS08436.1"/>
    <property type="molecule type" value="Genomic_DNA"/>
</dbReference>
<feature type="disulfide bond" evidence="13">
    <location>
        <begin position="6"/>
        <end position="24"/>
    </location>
</feature>
<dbReference type="GO" id="GO:0006898">
    <property type="term" value="P:receptor-mediated endocytosis"/>
    <property type="evidence" value="ECO:0007669"/>
    <property type="project" value="TreeGrafter"/>
</dbReference>
<dbReference type="PROSITE" id="PS50068">
    <property type="entry name" value="LDLRA_2"/>
    <property type="match status" value="4"/>
</dbReference>
<feature type="disulfide bond" evidence="13">
    <location>
        <begin position="154"/>
        <end position="172"/>
    </location>
</feature>
<dbReference type="OrthoDB" id="8831087at2759"/>
<evidence type="ECO:0000313" key="17">
    <source>
        <dbReference type="EMBL" id="RWS08436.1"/>
    </source>
</evidence>
<dbReference type="InterPro" id="IPR023415">
    <property type="entry name" value="LDLR_class-A_CS"/>
</dbReference>
<dbReference type="Gene3D" id="2.10.25.10">
    <property type="entry name" value="Laminin"/>
    <property type="match status" value="2"/>
</dbReference>
<dbReference type="FunFam" id="2.120.10.30:FF:000241">
    <property type="entry name" value="Low-density lipoprotein receptor-related protein 6"/>
    <property type="match status" value="1"/>
</dbReference>
<proteinExistence type="predicted"/>
<evidence type="ECO:0000256" key="8">
    <source>
        <dbReference type="ARBA" id="ARBA00023136"/>
    </source>
</evidence>
<keyword evidence="3" id="KW-0254">Endocytosis</keyword>
<dbReference type="PROSITE" id="PS50026">
    <property type="entry name" value="EGF_3"/>
    <property type="match status" value="1"/>
</dbReference>
<dbReference type="FunFam" id="2.10.25.10:FF:000010">
    <property type="entry name" value="Pro-epidermal growth factor"/>
    <property type="match status" value="1"/>
</dbReference>
<evidence type="ECO:0000256" key="10">
    <source>
        <dbReference type="ARBA" id="ARBA00023170"/>
    </source>
</evidence>
<keyword evidence="2 12" id="KW-0245">EGF-like domain</keyword>
<organism evidence="17 18">
    <name type="scientific">Dinothrombium tinctorium</name>
    <dbReference type="NCBI Taxonomy" id="1965070"/>
    <lineage>
        <taxon>Eukaryota</taxon>
        <taxon>Metazoa</taxon>
        <taxon>Ecdysozoa</taxon>
        <taxon>Arthropoda</taxon>
        <taxon>Chelicerata</taxon>
        <taxon>Arachnida</taxon>
        <taxon>Acari</taxon>
        <taxon>Acariformes</taxon>
        <taxon>Trombidiformes</taxon>
        <taxon>Prostigmata</taxon>
        <taxon>Anystina</taxon>
        <taxon>Parasitengona</taxon>
        <taxon>Trombidioidea</taxon>
        <taxon>Trombidiidae</taxon>
        <taxon>Dinothrombium</taxon>
    </lineage>
</organism>
<dbReference type="GO" id="GO:0043235">
    <property type="term" value="C:receptor complex"/>
    <property type="evidence" value="ECO:0007669"/>
    <property type="project" value="TreeGrafter"/>
</dbReference>
<dbReference type="Pfam" id="PF00058">
    <property type="entry name" value="Ldl_recept_b"/>
    <property type="match status" value="2"/>
</dbReference>
<dbReference type="GO" id="GO:0042562">
    <property type="term" value="F:hormone binding"/>
    <property type="evidence" value="ECO:0007669"/>
    <property type="project" value="TreeGrafter"/>
</dbReference>
<dbReference type="STRING" id="1965070.A0A3S3RZX7"/>
<dbReference type="SUPFAM" id="SSF57424">
    <property type="entry name" value="LDL receptor-like module"/>
    <property type="match status" value="3"/>
</dbReference>
<reference evidence="17" key="2">
    <citation type="submission" date="2018-11" db="EMBL/GenBank/DDBJ databases">
        <title>Trombidioid mite genomics.</title>
        <authorList>
            <person name="Dong X."/>
        </authorList>
    </citation>
    <scope>NUCLEOTIDE SEQUENCE</scope>
    <source>
        <strain evidence="17">UoL-WK</strain>
    </source>
</reference>
<dbReference type="Gene3D" id="4.10.400.10">
    <property type="entry name" value="Low-density Lipoprotein Receptor"/>
    <property type="match status" value="4"/>
</dbReference>
<name>A0A3S3RZX7_9ACAR</name>
<evidence type="ECO:0000313" key="16">
    <source>
        <dbReference type="EMBL" id="RWS08434.1"/>
    </source>
</evidence>
<evidence type="ECO:0000259" key="15">
    <source>
        <dbReference type="PROSITE" id="PS50026"/>
    </source>
</evidence>
<dbReference type="SMART" id="SM00179">
    <property type="entry name" value="EGF_CA"/>
    <property type="match status" value="2"/>
</dbReference>
<dbReference type="InterPro" id="IPR036055">
    <property type="entry name" value="LDL_receptor-like_sf"/>
</dbReference>
<comment type="subcellular location">
    <subcellularLocation>
        <location evidence="1">Membrane</location>
        <topology evidence="1">Single-pass membrane protein</topology>
    </subcellularLocation>
</comment>
<dbReference type="PANTHER" id="PTHR22722">
    <property type="entry name" value="LOW-DENSITY LIPOPROTEIN RECEPTOR-RELATED PROTEIN 2-RELATED"/>
    <property type="match status" value="1"/>
</dbReference>
<dbReference type="Pfam" id="PF00057">
    <property type="entry name" value="Ldl_recept_a"/>
    <property type="match status" value="3"/>
</dbReference>
<protein>
    <submittedName>
        <fullName evidence="17">Low-density lipoprotein receptor-related protein 4-like protein</fullName>
    </submittedName>
</protein>
<keyword evidence="5" id="KW-0732">Signal</keyword>
<evidence type="ECO:0000256" key="11">
    <source>
        <dbReference type="ARBA" id="ARBA00023180"/>
    </source>
</evidence>
<keyword evidence="10 17" id="KW-0675">Receptor</keyword>
<dbReference type="InterPro" id="IPR000033">
    <property type="entry name" value="LDLR_classB_rpt"/>
</dbReference>
<dbReference type="InterPro" id="IPR049883">
    <property type="entry name" value="NOTCH1_EGF-like"/>
</dbReference>
<evidence type="ECO:0000256" key="4">
    <source>
        <dbReference type="ARBA" id="ARBA00022692"/>
    </source>
</evidence>
<feature type="repeat" description="LDL-receptor class B" evidence="14">
    <location>
        <begin position="398"/>
        <end position="441"/>
    </location>
</feature>
<feature type="disulfide bond" evidence="13">
    <location>
        <begin position="65"/>
        <end position="80"/>
    </location>
</feature>
<reference evidence="17 18" key="1">
    <citation type="journal article" date="2018" name="Gigascience">
        <title>Genomes of trombidid mites reveal novel predicted allergens and laterally-transferred genes associated with secondary metabolism.</title>
        <authorList>
            <person name="Dong X."/>
            <person name="Chaisiri K."/>
            <person name="Xia D."/>
            <person name="Armstrong S.D."/>
            <person name="Fang Y."/>
            <person name="Donnelly M.J."/>
            <person name="Kadowaki T."/>
            <person name="McGarry J.W."/>
            <person name="Darby A.C."/>
            <person name="Makepeace B.L."/>
        </authorList>
    </citation>
    <scope>NUCLEOTIDE SEQUENCE [LARGE SCALE GENOMIC DNA]</scope>
    <source>
        <strain evidence="17">UoL-WK</strain>
    </source>
</reference>
<feature type="disulfide bond" evidence="13">
    <location>
        <begin position="18"/>
        <end position="33"/>
    </location>
</feature>
<feature type="repeat" description="LDL-receptor class B" evidence="14">
    <location>
        <begin position="442"/>
        <end position="485"/>
    </location>
</feature>
<dbReference type="SMART" id="SM00181">
    <property type="entry name" value="EGF"/>
    <property type="match status" value="3"/>
</dbReference>
<evidence type="ECO:0000256" key="2">
    <source>
        <dbReference type="ARBA" id="ARBA00022536"/>
    </source>
</evidence>
<gene>
    <name evidence="17" type="ORF">B4U79_02048</name>
    <name evidence="16" type="ORF">B4U79_04757</name>
</gene>
<keyword evidence="17" id="KW-0449">Lipoprotein</keyword>
<dbReference type="CDD" id="cd00112">
    <property type="entry name" value="LDLa"/>
    <property type="match status" value="2"/>
</dbReference>
<keyword evidence="18" id="KW-1185">Reference proteome</keyword>
<keyword evidence="6" id="KW-0677">Repeat</keyword>
<dbReference type="PROSITE" id="PS01187">
    <property type="entry name" value="EGF_CA"/>
    <property type="match status" value="1"/>
</dbReference>
<evidence type="ECO:0000313" key="18">
    <source>
        <dbReference type="Proteomes" id="UP000285301"/>
    </source>
</evidence>
<feature type="disulfide bond" evidence="13">
    <location>
        <begin position="88"/>
        <end position="106"/>
    </location>
</feature>
<accession>A0A3S3RZX7</accession>
<dbReference type="GO" id="GO:0005509">
    <property type="term" value="F:calcium ion binding"/>
    <property type="evidence" value="ECO:0007669"/>
    <property type="project" value="InterPro"/>
</dbReference>
<feature type="disulfide bond" evidence="13">
    <location>
        <begin position="100"/>
        <end position="115"/>
    </location>
</feature>
<evidence type="ECO:0000256" key="3">
    <source>
        <dbReference type="ARBA" id="ARBA00022583"/>
    </source>
</evidence>
<keyword evidence="4" id="KW-0812">Transmembrane</keyword>
<evidence type="ECO:0000256" key="13">
    <source>
        <dbReference type="PROSITE-ProRule" id="PRU00124"/>
    </source>
</evidence>
<evidence type="ECO:0000256" key="1">
    <source>
        <dbReference type="ARBA" id="ARBA00004167"/>
    </source>
</evidence>
<dbReference type="Gene3D" id="2.120.10.30">
    <property type="entry name" value="TolB, C-terminal domain"/>
    <property type="match status" value="1"/>
</dbReference>